<evidence type="ECO:0000256" key="11">
    <source>
        <dbReference type="RuleBase" id="RU000354"/>
    </source>
</evidence>
<evidence type="ECO:0000256" key="9">
    <source>
        <dbReference type="ARBA" id="ARBA00023157"/>
    </source>
</evidence>
<keyword evidence="8 11" id="KW-0339">Growth factor</keyword>
<evidence type="ECO:0000256" key="5">
    <source>
        <dbReference type="ARBA" id="ARBA00022525"/>
    </source>
</evidence>
<evidence type="ECO:0000256" key="1">
    <source>
        <dbReference type="ARBA" id="ARBA00004613"/>
    </source>
</evidence>
<comment type="subcellular location">
    <subcellularLocation>
        <location evidence="1">Secreted</location>
    </subcellularLocation>
</comment>
<name>A0A834FCR6_ORYME</name>
<keyword evidence="5" id="KW-0964">Secreted</keyword>
<gene>
    <name evidence="14" type="ORF">FQA47_015344</name>
</gene>
<keyword evidence="6" id="KW-0165">Cleavage on pair of basic residues</keyword>
<dbReference type="Gene3D" id="2.10.90.10">
    <property type="entry name" value="Cystine-knot cytokines"/>
    <property type="match status" value="1"/>
</dbReference>
<comment type="similarity">
    <text evidence="2 11">Belongs to the TGF-beta family.</text>
</comment>
<evidence type="ECO:0000256" key="2">
    <source>
        <dbReference type="ARBA" id="ARBA00006656"/>
    </source>
</evidence>
<organism evidence="14 15">
    <name type="scientific">Oryzias melastigma</name>
    <name type="common">Marine medaka</name>
    <dbReference type="NCBI Taxonomy" id="30732"/>
    <lineage>
        <taxon>Eukaryota</taxon>
        <taxon>Metazoa</taxon>
        <taxon>Chordata</taxon>
        <taxon>Craniata</taxon>
        <taxon>Vertebrata</taxon>
        <taxon>Euteleostomi</taxon>
        <taxon>Actinopterygii</taxon>
        <taxon>Neopterygii</taxon>
        <taxon>Teleostei</taxon>
        <taxon>Neoteleostei</taxon>
        <taxon>Acanthomorphata</taxon>
        <taxon>Ovalentaria</taxon>
        <taxon>Atherinomorphae</taxon>
        <taxon>Beloniformes</taxon>
        <taxon>Adrianichthyidae</taxon>
        <taxon>Oryziinae</taxon>
        <taxon>Oryzias</taxon>
    </lineage>
</organism>
<evidence type="ECO:0000256" key="7">
    <source>
        <dbReference type="ARBA" id="ARBA00022729"/>
    </source>
</evidence>
<dbReference type="InterPro" id="IPR017948">
    <property type="entry name" value="TGFb_CS"/>
</dbReference>
<dbReference type="FunFam" id="2.10.90.10:FF:000008">
    <property type="entry name" value="Bone morphogenetic protein 3"/>
    <property type="match status" value="1"/>
</dbReference>
<dbReference type="InterPro" id="IPR015615">
    <property type="entry name" value="TGF-beta-rel"/>
</dbReference>
<evidence type="ECO:0000256" key="12">
    <source>
        <dbReference type="SAM" id="MobiDB-lite"/>
    </source>
</evidence>
<evidence type="ECO:0000259" key="13">
    <source>
        <dbReference type="PROSITE" id="PS51362"/>
    </source>
</evidence>
<dbReference type="Proteomes" id="UP000646548">
    <property type="component" value="Unassembled WGS sequence"/>
</dbReference>
<sequence>MAFYSQMVIVLLYAWSSLFLGYCAMLKANSFPQRRKVDFTHSVDKRDAVQGERDLLLQDTMTKHMQMLYAKYNRAGFPFRDGNTVRSFKAHWGTINEKHLQIFNLTSLTKSEDVLSATLHYYIGDLQNSTWGCSRSKSCGRHAVLRHNHIHMVIWSFASVDNKMRSLGHLRINVSTLYRDFISWQWKDITRVVNQAKHHKELLIGIDVASQGPQPWKKLLSDRSPYILVYANDSAISEPESVVATLQRQGSVANKDLMSHRSHAGGLQEQNNTEHLQHRHRRSVNVLLPLQNNELPGPEYPYETTGWDETSPYEPFEKKQTRRPRKKTRKNQRHQMPLLQFDEQTIKKARKKQWNEPRTCARRYLKVDFADIGWSEWIISPKSFDAYYCSGSCQFPMPKALKPSNHASIQSIVRAVGVVPGIPEPCCVPEKMSSLSILFFDEDQKVVLKVYPNMTVDSCACRDAYICAGARNCPKAANKWSCGGFRIDFQPAASPLPTKSESGTTILCCSKRSPVEKTVCMRVFAEFHRINNVNLRNQFYKELDRHTPKLMTLFREKSTKTGRIAEELARLIKIYDLQDQRDVNLRRTLVLLALPVYMREDASNFFKTCTVNGPDLSDTAVALLSVVLGDTPDAAVFHPESIFIVVESEILVSGPTNLADSFLLHFGYIYALDLQYPKKMELTMTFLQKVVMCLEDNKPLKGRLLTLKNVLFSE</sequence>
<dbReference type="PANTHER" id="PTHR11848">
    <property type="entry name" value="TGF-BETA FAMILY"/>
    <property type="match status" value="1"/>
</dbReference>
<evidence type="ECO:0000256" key="3">
    <source>
        <dbReference type="ARBA" id="ARBA00013361"/>
    </source>
</evidence>
<feature type="domain" description="TGF-beta family profile" evidence="13">
    <location>
        <begin position="350"/>
        <end position="462"/>
    </location>
</feature>
<keyword evidence="4" id="KW-0202">Cytokine</keyword>
<reference evidence="14" key="1">
    <citation type="journal article" name="BMC Genomics">
        <title>Long-read sequencing and de novo genome assembly of marine medaka (Oryzias melastigma).</title>
        <authorList>
            <person name="Liang P."/>
            <person name="Saqib H.S.A."/>
            <person name="Ni X."/>
            <person name="Shen Y."/>
        </authorList>
    </citation>
    <scope>NUCLEOTIDE SEQUENCE</scope>
    <source>
        <strain evidence="14">Bigg-433</strain>
    </source>
</reference>
<comment type="caution">
    <text evidence="14">The sequence shown here is derived from an EMBL/GenBank/DDBJ whole genome shotgun (WGS) entry which is preliminary data.</text>
</comment>
<dbReference type="GO" id="GO:0005125">
    <property type="term" value="F:cytokine activity"/>
    <property type="evidence" value="ECO:0007669"/>
    <property type="project" value="UniProtKB-KW"/>
</dbReference>
<dbReference type="SUPFAM" id="SSF57501">
    <property type="entry name" value="Cystine-knot cytokines"/>
    <property type="match status" value="1"/>
</dbReference>
<keyword evidence="7" id="KW-0732">Signal</keyword>
<dbReference type="PROSITE" id="PS51362">
    <property type="entry name" value="TGF_BETA_2"/>
    <property type="match status" value="1"/>
</dbReference>
<evidence type="ECO:0000256" key="10">
    <source>
        <dbReference type="ARBA" id="ARBA00023180"/>
    </source>
</evidence>
<feature type="region of interest" description="Disordered" evidence="12">
    <location>
        <begin position="292"/>
        <end position="334"/>
    </location>
</feature>
<feature type="compositionally biased region" description="Basic residues" evidence="12">
    <location>
        <begin position="320"/>
        <end position="333"/>
    </location>
</feature>
<keyword evidence="9" id="KW-1015">Disulfide bond</keyword>
<dbReference type="Pfam" id="PF00019">
    <property type="entry name" value="TGF_beta"/>
    <property type="match status" value="1"/>
</dbReference>
<dbReference type="CDD" id="cd19393">
    <property type="entry name" value="TGF_beta_BMP3"/>
    <property type="match status" value="1"/>
</dbReference>
<evidence type="ECO:0000256" key="8">
    <source>
        <dbReference type="ARBA" id="ARBA00023030"/>
    </source>
</evidence>
<evidence type="ECO:0000313" key="14">
    <source>
        <dbReference type="EMBL" id="KAF6733655.1"/>
    </source>
</evidence>
<proteinExistence type="inferred from homology"/>
<protein>
    <recommendedName>
        <fullName evidence="3">Bone morphogenetic protein 3</fullName>
    </recommendedName>
</protein>
<dbReference type="PROSITE" id="PS00250">
    <property type="entry name" value="TGF_BETA_1"/>
    <property type="match status" value="1"/>
</dbReference>
<dbReference type="PANTHER" id="PTHR11848:SF144">
    <property type="entry name" value="BONE MORPHOGENETIC PROTEIN 3"/>
    <property type="match status" value="1"/>
</dbReference>
<evidence type="ECO:0000256" key="6">
    <source>
        <dbReference type="ARBA" id="ARBA00022685"/>
    </source>
</evidence>
<dbReference type="GO" id="GO:0005615">
    <property type="term" value="C:extracellular space"/>
    <property type="evidence" value="ECO:0007669"/>
    <property type="project" value="UniProtKB-KW"/>
</dbReference>
<dbReference type="GO" id="GO:0008083">
    <property type="term" value="F:growth factor activity"/>
    <property type="evidence" value="ECO:0007669"/>
    <property type="project" value="UniProtKB-KW"/>
</dbReference>
<dbReference type="SMART" id="SM00204">
    <property type="entry name" value="TGFB"/>
    <property type="match status" value="1"/>
</dbReference>
<evidence type="ECO:0000256" key="4">
    <source>
        <dbReference type="ARBA" id="ARBA00022514"/>
    </source>
</evidence>
<dbReference type="EMBL" id="WKFB01000153">
    <property type="protein sequence ID" value="KAF6733655.1"/>
    <property type="molecule type" value="Genomic_DNA"/>
</dbReference>
<evidence type="ECO:0000313" key="15">
    <source>
        <dbReference type="Proteomes" id="UP000646548"/>
    </source>
</evidence>
<dbReference type="AlphaFoldDB" id="A0A834FCR6"/>
<dbReference type="InterPro" id="IPR029034">
    <property type="entry name" value="Cystine-knot_cytokine"/>
</dbReference>
<dbReference type="InterPro" id="IPR001839">
    <property type="entry name" value="TGF-b_C"/>
</dbReference>
<accession>A0A834FCR6</accession>
<keyword evidence="10" id="KW-0325">Glycoprotein</keyword>